<proteinExistence type="predicted"/>
<dbReference type="EMBL" id="JAAGAX010000007">
    <property type="protein sequence ID" value="KAF2308998.1"/>
    <property type="molecule type" value="Genomic_DNA"/>
</dbReference>
<protein>
    <submittedName>
        <fullName evidence="1">Uncharacterized protein</fullName>
    </submittedName>
</protein>
<name>A0A6A6M8Z7_HEVBR</name>
<evidence type="ECO:0000313" key="2">
    <source>
        <dbReference type="Proteomes" id="UP000467840"/>
    </source>
</evidence>
<evidence type="ECO:0000313" key="1">
    <source>
        <dbReference type="EMBL" id="KAF2308998.1"/>
    </source>
</evidence>
<accession>A0A6A6M8Z7</accession>
<comment type="caution">
    <text evidence="1">The sequence shown here is derived from an EMBL/GenBank/DDBJ whole genome shotgun (WGS) entry which is preliminary data.</text>
</comment>
<sequence length="83" mass="9186">MAVRGFDVKEETYLLDDGPPPFHGDREEFVQEFQPKDSIQQSFGDDINGANGGNNKGFENGTMVAVVHQVAMIQKKLGMVMNL</sequence>
<dbReference type="AlphaFoldDB" id="A0A6A6M8Z7"/>
<organism evidence="1 2">
    <name type="scientific">Hevea brasiliensis</name>
    <name type="common">Para rubber tree</name>
    <name type="synonym">Siphonia brasiliensis</name>
    <dbReference type="NCBI Taxonomy" id="3981"/>
    <lineage>
        <taxon>Eukaryota</taxon>
        <taxon>Viridiplantae</taxon>
        <taxon>Streptophyta</taxon>
        <taxon>Embryophyta</taxon>
        <taxon>Tracheophyta</taxon>
        <taxon>Spermatophyta</taxon>
        <taxon>Magnoliopsida</taxon>
        <taxon>eudicotyledons</taxon>
        <taxon>Gunneridae</taxon>
        <taxon>Pentapetalae</taxon>
        <taxon>rosids</taxon>
        <taxon>fabids</taxon>
        <taxon>Malpighiales</taxon>
        <taxon>Euphorbiaceae</taxon>
        <taxon>Crotonoideae</taxon>
        <taxon>Micrandreae</taxon>
        <taxon>Hevea</taxon>
    </lineage>
</organism>
<keyword evidence="2" id="KW-1185">Reference proteome</keyword>
<reference evidence="1 2" key="1">
    <citation type="journal article" date="2020" name="Mol. Plant">
        <title>The Chromosome-Based Rubber Tree Genome Provides New Insights into Spurge Genome Evolution and Rubber Biosynthesis.</title>
        <authorList>
            <person name="Liu J."/>
            <person name="Shi C."/>
            <person name="Shi C.C."/>
            <person name="Li W."/>
            <person name="Zhang Q.J."/>
            <person name="Zhang Y."/>
            <person name="Li K."/>
            <person name="Lu H.F."/>
            <person name="Shi C."/>
            <person name="Zhu S.T."/>
            <person name="Xiao Z.Y."/>
            <person name="Nan H."/>
            <person name="Yue Y."/>
            <person name="Zhu X.G."/>
            <person name="Wu Y."/>
            <person name="Hong X.N."/>
            <person name="Fan G.Y."/>
            <person name="Tong Y."/>
            <person name="Zhang D."/>
            <person name="Mao C.L."/>
            <person name="Liu Y.L."/>
            <person name="Hao S.J."/>
            <person name="Liu W.Q."/>
            <person name="Lv M.Q."/>
            <person name="Zhang H.B."/>
            <person name="Liu Y."/>
            <person name="Hu-Tang G.R."/>
            <person name="Wang J.P."/>
            <person name="Wang J.H."/>
            <person name="Sun Y.H."/>
            <person name="Ni S.B."/>
            <person name="Chen W.B."/>
            <person name="Zhang X.C."/>
            <person name="Jiao Y.N."/>
            <person name="Eichler E.E."/>
            <person name="Li G.H."/>
            <person name="Liu X."/>
            <person name="Gao L.Z."/>
        </authorList>
    </citation>
    <scope>NUCLEOTIDE SEQUENCE [LARGE SCALE GENOMIC DNA]</scope>
    <source>
        <strain evidence="2">cv. GT1</strain>
        <tissue evidence="1">Leaf</tissue>
    </source>
</reference>
<dbReference type="Proteomes" id="UP000467840">
    <property type="component" value="Chromosome 17"/>
</dbReference>
<gene>
    <name evidence="1" type="ORF">GH714_042446</name>
</gene>